<dbReference type="KEGG" id="mff:MFFC18_23930"/>
<dbReference type="SUPFAM" id="SSF55729">
    <property type="entry name" value="Acyl-CoA N-acyltransferases (Nat)"/>
    <property type="match status" value="1"/>
</dbReference>
<feature type="domain" description="BioF2-like acetyltransferase" evidence="1">
    <location>
        <begin position="192"/>
        <end position="327"/>
    </location>
</feature>
<evidence type="ECO:0000313" key="2">
    <source>
        <dbReference type="EMBL" id="QEG22512.1"/>
    </source>
</evidence>
<proteinExistence type="predicted"/>
<reference evidence="2 3" key="1">
    <citation type="submission" date="2019-08" db="EMBL/GenBank/DDBJ databases">
        <title>Deep-cultivation of Planctomycetes and their phenomic and genomic characterization uncovers novel biology.</title>
        <authorList>
            <person name="Wiegand S."/>
            <person name="Jogler M."/>
            <person name="Boedeker C."/>
            <person name="Pinto D."/>
            <person name="Vollmers J."/>
            <person name="Rivas-Marin E."/>
            <person name="Kohn T."/>
            <person name="Peeters S.H."/>
            <person name="Heuer A."/>
            <person name="Rast P."/>
            <person name="Oberbeckmann S."/>
            <person name="Bunk B."/>
            <person name="Jeske O."/>
            <person name="Meyerdierks A."/>
            <person name="Storesund J.E."/>
            <person name="Kallscheuer N."/>
            <person name="Luecker S."/>
            <person name="Lage O.M."/>
            <person name="Pohl T."/>
            <person name="Merkel B.J."/>
            <person name="Hornburger P."/>
            <person name="Mueller R.-W."/>
            <person name="Bruemmer F."/>
            <person name="Labrenz M."/>
            <person name="Spormann A.M."/>
            <person name="Op den Camp H."/>
            <person name="Overmann J."/>
            <person name="Amann R."/>
            <person name="Jetten M.S.M."/>
            <person name="Mascher T."/>
            <person name="Medema M.H."/>
            <person name="Devos D.P."/>
            <person name="Kaster A.-K."/>
            <person name="Ovreas L."/>
            <person name="Rohde M."/>
            <person name="Galperin M.Y."/>
            <person name="Jogler C."/>
        </authorList>
    </citation>
    <scope>NUCLEOTIDE SEQUENCE [LARGE SCALE GENOMIC DNA]</scope>
    <source>
        <strain evidence="2 3">FC18</strain>
    </source>
</reference>
<dbReference type="Pfam" id="PF13480">
    <property type="entry name" value="Acetyltransf_6"/>
    <property type="match status" value="1"/>
</dbReference>
<dbReference type="Gene3D" id="3.40.630.30">
    <property type="match status" value="1"/>
</dbReference>
<sequence length="388" mass="44718">MMNSYLMNSTTESIEAAQTESPVAARPIVRTQPCNIQIVRPQSLSGAILEDWNRIRRSNTVFNSPYFDVEFTKAVGRVRDDVRIAIAETDGNIVGILPFQENTPGHAVPVGGLLNDWHGIMGKQDPQTLELMLKAAKLDSFKFHAIDASNDSLAKYYFREFKSHYADLSDGWEAYRRWARKNSSTIKRQGQKTRGLGREVGEVRFEFESEDPLLLERLIELKRTRYTNSNTFDILGVRWASDLLREIHRVRQPNFRGILSVLWAGDELVGAHFGMLTNDILHYWFPVYDPRFHKYSPGTEMLMQSAEHACELGARKLDLGYGDDAYKFKFCNASEPVAFGMANFNPLSRAIARRQYTFRNHLKQIPMKPLVKRILRRLYPRFGGWNFR</sequence>
<dbReference type="OrthoDB" id="4700839at2"/>
<dbReference type="Proteomes" id="UP000322214">
    <property type="component" value="Chromosome"/>
</dbReference>
<evidence type="ECO:0000313" key="3">
    <source>
        <dbReference type="Proteomes" id="UP000322214"/>
    </source>
</evidence>
<dbReference type="InterPro" id="IPR016181">
    <property type="entry name" value="Acyl_CoA_acyltransferase"/>
</dbReference>
<organism evidence="2 3">
    <name type="scientific">Mariniblastus fucicola</name>
    <dbReference type="NCBI Taxonomy" id="980251"/>
    <lineage>
        <taxon>Bacteria</taxon>
        <taxon>Pseudomonadati</taxon>
        <taxon>Planctomycetota</taxon>
        <taxon>Planctomycetia</taxon>
        <taxon>Pirellulales</taxon>
        <taxon>Pirellulaceae</taxon>
        <taxon>Mariniblastus</taxon>
    </lineage>
</organism>
<protein>
    <recommendedName>
        <fullName evidence="1">BioF2-like acetyltransferase domain-containing protein</fullName>
    </recommendedName>
</protein>
<dbReference type="AlphaFoldDB" id="A0A5B9PC63"/>
<name>A0A5B9PC63_9BACT</name>
<dbReference type="STRING" id="980251.GCA_001642875_04802"/>
<dbReference type="EMBL" id="CP042912">
    <property type="protein sequence ID" value="QEG22512.1"/>
    <property type="molecule type" value="Genomic_DNA"/>
</dbReference>
<dbReference type="InterPro" id="IPR038740">
    <property type="entry name" value="BioF2-like_GNAT_dom"/>
</dbReference>
<keyword evidence="3" id="KW-1185">Reference proteome</keyword>
<accession>A0A5B9PC63</accession>
<gene>
    <name evidence="2" type="ORF">MFFC18_23930</name>
</gene>
<evidence type="ECO:0000259" key="1">
    <source>
        <dbReference type="Pfam" id="PF13480"/>
    </source>
</evidence>